<comment type="caution">
    <text evidence="10">The sequence shown here is derived from an EMBL/GenBank/DDBJ whole genome shotgun (WGS) entry which is preliminary data.</text>
</comment>
<dbReference type="OMA" id="YTEENQV"/>
<comment type="cofactor">
    <cofactor evidence="6">
        <name>Mg(2+)</name>
        <dbReference type="ChEBI" id="CHEBI:18420"/>
    </cofactor>
    <cofactor evidence="6">
        <name>Mn(2+)</name>
        <dbReference type="ChEBI" id="CHEBI:29035"/>
    </cofactor>
    <text evidence="6">Probably binds two magnesium or manganese ions per subunit.</text>
</comment>
<feature type="active site" description="Proton acceptor" evidence="5">
    <location>
        <position position="255"/>
    </location>
</feature>
<dbReference type="InterPro" id="IPR005135">
    <property type="entry name" value="Endo/exonuclease/phosphatase"/>
</dbReference>
<proteinExistence type="inferred from homology"/>
<comment type="similarity">
    <text evidence="1">Belongs to the DNA repair enzymes AP/ExoA family.</text>
</comment>
<evidence type="ECO:0000256" key="5">
    <source>
        <dbReference type="PIRSR" id="PIRSR604808-1"/>
    </source>
</evidence>
<sequence length="271" mass="30561">EKAEWQLVERTLIAAFSSTYTFYWSLADWKYSGTAMLVRKPLRPSKIAYTQPALPDSHSSHCDPADRLWHPEGRVILATFESFDLLATYSPNNGTDAPAFARRAAWDAAMKQDLSKKSRPLVWVGDINCAAEEVDVTHPEWMMQQCYQGDPEDMRGQPGFTLGERRRFRELLEVGRLLDSHRLLHPSSPSGPPPPSGPHFTWRGHPPVHQPVARYHGKGMRIDYSLISEELRPRLAASDILGHGSERHGFMGSDHSPIRLHLRSPLGTHGT</sequence>
<evidence type="ECO:0000256" key="1">
    <source>
        <dbReference type="ARBA" id="ARBA00007092"/>
    </source>
</evidence>
<dbReference type="EMBL" id="CAJNNV010028683">
    <property type="protein sequence ID" value="CAE8625460.1"/>
    <property type="molecule type" value="Genomic_DNA"/>
</dbReference>
<evidence type="ECO:0000256" key="2">
    <source>
        <dbReference type="ARBA" id="ARBA00022723"/>
    </source>
</evidence>
<dbReference type="GO" id="GO:0005634">
    <property type="term" value="C:nucleus"/>
    <property type="evidence" value="ECO:0007669"/>
    <property type="project" value="TreeGrafter"/>
</dbReference>
<gene>
    <name evidence="10" type="ORF">PGLA1383_LOCUS42456</name>
    <name evidence="11" type="ORF">PGLA2088_LOCUS31660</name>
</gene>
<dbReference type="GO" id="GO:0046872">
    <property type="term" value="F:metal ion binding"/>
    <property type="evidence" value="ECO:0007669"/>
    <property type="project" value="UniProtKB-KW"/>
</dbReference>
<feature type="active site" evidence="5">
    <location>
        <position position="89"/>
    </location>
</feature>
<dbReference type="GO" id="GO:0006284">
    <property type="term" value="P:base-excision repair"/>
    <property type="evidence" value="ECO:0007669"/>
    <property type="project" value="TreeGrafter"/>
</dbReference>
<dbReference type="Pfam" id="PF03372">
    <property type="entry name" value="Exo_endo_phos"/>
    <property type="match status" value="1"/>
</dbReference>
<dbReference type="OrthoDB" id="498125at2759"/>
<protein>
    <recommendedName>
        <fullName evidence="9">Endonuclease/exonuclease/phosphatase domain-containing protein</fullName>
    </recommendedName>
</protein>
<dbReference type="Proteomes" id="UP000626109">
    <property type="component" value="Unassembled WGS sequence"/>
</dbReference>
<feature type="site" description="Transition state stabilizer" evidence="7">
    <location>
        <position position="128"/>
    </location>
</feature>
<evidence type="ECO:0000313" key="10">
    <source>
        <dbReference type="EMBL" id="CAE8625460.1"/>
    </source>
</evidence>
<feature type="active site" description="Proton donor/acceptor" evidence="5">
    <location>
        <position position="126"/>
    </location>
</feature>
<dbReference type="PANTHER" id="PTHR22748:SF10">
    <property type="entry name" value="DNA-(APURINIC OR APYRIMIDINIC SITE) ENDONUCLEASE"/>
    <property type="match status" value="1"/>
</dbReference>
<accession>A0A813GEX4</accession>
<keyword evidence="12" id="KW-1185">Reference proteome</keyword>
<dbReference type="AlphaFoldDB" id="A0A813GEX4"/>
<evidence type="ECO:0000256" key="3">
    <source>
        <dbReference type="ARBA" id="ARBA00022801"/>
    </source>
</evidence>
<dbReference type="Gene3D" id="3.60.10.10">
    <property type="entry name" value="Endonuclease/exonuclease/phosphatase"/>
    <property type="match status" value="1"/>
</dbReference>
<feature type="binding site" evidence="6">
    <location>
        <position position="254"/>
    </location>
    <ligand>
        <name>Mg(2+)</name>
        <dbReference type="ChEBI" id="CHEBI:18420"/>
        <label>1</label>
    </ligand>
</feature>
<dbReference type="GO" id="GO:0008311">
    <property type="term" value="F:double-stranded DNA 3'-5' DNA exonuclease activity"/>
    <property type="evidence" value="ECO:0007669"/>
    <property type="project" value="TreeGrafter"/>
</dbReference>
<dbReference type="Proteomes" id="UP000654075">
    <property type="component" value="Unassembled WGS sequence"/>
</dbReference>
<dbReference type="EMBL" id="CAJNNW010029514">
    <property type="protein sequence ID" value="CAE8700529.1"/>
    <property type="molecule type" value="Genomic_DNA"/>
</dbReference>
<feature type="non-terminal residue" evidence="10">
    <location>
        <position position="1"/>
    </location>
</feature>
<evidence type="ECO:0000256" key="6">
    <source>
        <dbReference type="PIRSR" id="PIRSR604808-2"/>
    </source>
</evidence>
<dbReference type="InterPro" id="IPR036691">
    <property type="entry name" value="Endo/exonu/phosph_ase_sf"/>
</dbReference>
<dbReference type="PANTHER" id="PTHR22748">
    <property type="entry name" value="AP ENDONUCLEASE"/>
    <property type="match status" value="1"/>
</dbReference>
<evidence type="ECO:0000256" key="7">
    <source>
        <dbReference type="PIRSR" id="PIRSR604808-3"/>
    </source>
</evidence>
<dbReference type="GO" id="GO:0003906">
    <property type="term" value="F:DNA-(apurinic or apyrimidinic site) endonuclease activity"/>
    <property type="evidence" value="ECO:0007669"/>
    <property type="project" value="TreeGrafter"/>
</dbReference>
<evidence type="ECO:0000259" key="9">
    <source>
        <dbReference type="Pfam" id="PF03372"/>
    </source>
</evidence>
<dbReference type="InterPro" id="IPR004808">
    <property type="entry name" value="AP_endonuc_1"/>
</dbReference>
<feature type="region of interest" description="Disordered" evidence="8">
    <location>
        <begin position="249"/>
        <end position="271"/>
    </location>
</feature>
<evidence type="ECO:0000313" key="12">
    <source>
        <dbReference type="Proteomes" id="UP000654075"/>
    </source>
</evidence>
<feature type="site" description="Interaction with DNA substrate" evidence="7">
    <location>
        <position position="255"/>
    </location>
</feature>
<evidence type="ECO:0000313" key="11">
    <source>
        <dbReference type="EMBL" id="CAE8700529.1"/>
    </source>
</evidence>
<dbReference type="SUPFAM" id="SSF56219">
    <property type="entry name" value="DNase I-like"/>
    <property type="match status" value="1"/>
</dbReference>
<keyword evidence="2 6" id="KW-0479">Metal-binding</keyword>
<feature type="binding site" evidence="6">
    <location>
        <position position="255"/>
    </location>
    <ligand>
        <name>Mg(2+)</name>
        <dbReference type="ChEBI" id="CHEBI:18420"/>
        <label>1</label>
    </ligand>
</feature>
<feature type="domain" description="Endonuclease/exonuclease/phosphatase" evidence="9">
    <location>
        <begin position="20"/>
        <end position="255"/>
    </location>
</feature>
<keyword evidence="4 6" id="KW-0460">Magnesium</keyword>
<feature type="region of interest" description="Disordered" evidence="8">
    <location>
        <begin position="182"/>
        <end position="205"/>
    </location>
</feature>
<organism evidence="10 12">
    <name type="scientific">Polarella glacialis</name>
    <name type="common">Dinoflagellate</name>
    <dbReference type="NCBI Taxonomy" id="89957"/>
    <lineage>
        <taxon>Eukaryota</taxon>
        <taxon>Sar</taxon>
        <taxon>Alveolata</taxon>
        <taxon>Dinophyceae</taxon>
        <taxon>Suessiales</taxon>
        <taxon>Suessiaceae</taxon>
        <taxon>Polarella</taxon>
    </lineage>
</organism>
<feature type="binding site" evidence="6">
    <location>
        <position position="128"/>
    </location>
    <ligand>
        <name>Mg(2+)</name>
        <dbReference type="ChEBI" id="CHEBI:18420"/>
        <label>1</label>
    </ligand>
</feature>
<feature type="binding site" evidence="6">
    <location>
        <position position="126"/>
    </location>
    <ligand>
        <name>Mg(2+)</name>
        <dbReference type="ChEBI" id="CHEBI:18420"/>
        <label>1</label>
    </ligand>
</feature>
<feature type="site" description="Important for catalytic activity" evidence="7">
    <location>
        <position position="223"/>
    </location>
</feature>
<keyword evidence="6" id="KW-0464">Manganese</keyword>
<evidence type="ECO:0000256" key="8">
    <source>
        <dbReference type="SAM" id="MobiDB-lite"/>
    </source>
</evidence>
<evidence type="ECO:0000256" key="4">
    <source>
        <dbReference type="ARBA" id="ARBA00022842"/>
    </source>
</evidence>
<reference evidence="10" key="1">
    <citation type="submission" date="2021-02" db="EMBL/GenBank/DDBJ databases">
        <authorList>
            <person name="Dougan E. K."/>
            <person name="Rhodes N."/>
            <person name="Thang M."/>
            <person name="Chan C."/>
        </authorList>
    </citation>
    <scope>NUCLEOTIDE SEQUENCE</scope>
</reference>
<dbReference type="GO" id="GO:0008081">
    <property type="term" value="F:phosphoric diester hydrolase activity"/>
    <property type="evidence" value="ECO:0007669"/>
    <property type="project" value="TreeGrafter"/>
</dbReference>
<dbReference type="PROSITE" id="PS51435">
    <property type="entry name" value="AP_NUCLEASE_F1_4"/>
    <property type="match status" value="1"/>
</dbReference>
<name>A0A813GEX4_POLGL</name>
<keyword evidence="3" id="KW-0378">Hydrolase</keyword>